<dbReference type="EMBL" id="CM000762">
    <property type="protein sequence ID" value="OQU86823.1"/>
    <property type="molecule type" value="Genomic_DNA"/>
</dbReference>
<dbReference type="PROSITE" id="PS50005">
    <property type="entry name" value="TPR"/>
    <property type="match status" value="1"/>
</dbReference>
<reference evidence="3" key="2">
    <citation type="journal article" date="2018" name="Plant J.">
        <title>The Sorghum bicolor reference genome: improved assembly, gene annotations, a transcriptome atlas, and signatures of genome organization.</title>
        <authorList>
            <person name="McCormick R.F."/>
            <person name="Truong S.K."/>
            <person name="Sreedasyam A."/>
            <person name="Jenkins J."/>
            <person name="Shu S."/>
            <person name="Sims D."/>
            <person name="Kennedy M."/>
            <person name="Amirebrahimi M."/>
            <person name="Weers B.D."/>
            <person name="McKinley B."/>
            <person name="Mattison A."/>
            <person name="Morishige D.T."/>
            <person name="Grimwood J."/>
            <person name="Schmutz J."/>
            <person name="Mullet J.E."/>
        </authorList>
    </citation>
    <scope>NUCLEOTIDE SEQUENCE [LARGE SCALE GENOMIC DNA]</scope>
    <source>
        <strain evidence="3">cv. BTx623</strain>
    </source>
</reference>
<evidence type="ECO:0000313" key="3">
    <source>
        <dbReference type="Proteomes" id="UP000000768"/>
    </source>
</evidence>
<organism evidence="2 3">
    <name type="scientific">Sorghum bicolor</name>
    <name type="common">Sorghum</name>
    <name type="synonym">Sorghum vulgare</name>
    <dbReference type="NCBI Taxonomy" id="4558"/>
    <lineage>
        <taxon>Eukaryota</taxon>
        <taxon>Viridiplantae</taxon>
        <taxon>Streptophyta</taxon>
        <taxon>Embryophyta</taxon>
        <taxon>Tracheophyta</taxon>
        <taxon>Spermatophyta</taxon>
        <taxon>Magnoliopsida</taxon>
        <taxon>Liliopsida</taxon>
        <taxon>Poales</taxon>
        <taxon>Poaceae</taxon>
        <taxon>PACMAD clade</taxon>
        <taxon>Panicoideae</taxon>
        <taxon>Andropogonodae</taxon>
        <taxon>Andropogoneae</taxon>
        <taxon>Sorghinae</taxon>
        <taxon>Sorghum</taxon>
    </lineage>
</organism>
<protein>
    <submittedName>
        <fullName evidence="2">Uncharacterized protein</fullName>
    </submittedName>
</protein>
<keyword evidence="3" id="KW-1185">Reference proteome</keyword>
<feature type="repeat" description="TPR" evidence="1">
    <location>
        <begin position="94"/>
        <end position="127"/>
    </location>
</feature>
<dbReference type="PANTHER" id="PTHR47908">
    <property type="match status" value="1"/>
</dbReference>
<dbReference type="InParanoid" id="A0A1W0VXH9"/>
<dbReference type="Proteomes" id="UP000000768">
    <property type="component" value="Chromosome 3"/>
</dbReference>
<dbReference type="OrthoDB" id="2017782at2759"/>
<gene>
    <name evidence="2" type="ORF">SORBI_3003G157400</name>
</gene>
<sequence length="298" mass="32897">MVCIQYTLFFPPTNKSRSFPFKMAPAFLTTLHPATTSFRFPAGAGGWSRPHWAPLAAPTTLSPAATPAVPRRLLLPVPVAAGIWDLISGGAGGASLAVRRGMQLFRQGDVAGSLAEFDKAIEMDPRQKQCTSSYLLLSFQIFGNGASHYTTYTESYLFKQRFEEGAEQFRIDVAANPNDTEESIWCFLCEAQLYGIEEARKRFLEVGLDSRPVMREAYALFRDGGDPEKLVANFSSGSDGEIFYSSLYTGLYYESQKDGDMAKSRIVAACKSPYGSRSGDYMASLAFVHCQCRNWNLA</sequence>
<dbReference type="InterPro" id="IPR019734">
    <property type="entry name" value="TPR_rpt"/>
</dbReference>
<dbReference type="SUPFAM" id="SSF48452">
    <property type="entry name" value="TPR-like"/>
    <property type="match status" value="1"/>
</dbReference>
<reference evidence="2 3" key="1">
    <citation type="journal article" date="2009" name="Nature">
        <title>The Sorghum bicolor genome and the diversification of grasses.</title>
        <authorList>
            <person name="Paterson A.H."/>
            <person name="Bowers J.E."/>
            <person name="Bruggmann R."/>
            <person name="Dubchak I."/>
            <person name="Grimwood J."/>
            <person name="Gundlach H."/>
            <person name="Haberer G."/>
            <person name="Hellsten U."/>
            <person name="Mitros T."/>
            <person name="Poliakov A."/>
            <person name="Schmutz J."/>
            <person name="Spannagl M."/>
            <person name="Tang H."/>
            <person name="Wang X."/>
            <person name="Wicker T."/>
            <person name="Bharti A.K."/>
            <person name="Chapman J."/>
            <person name="Feltus F.A."/>
            <person name="Gowik U."/>
            <person name="Grigoriev I.V."/>
            <person name="Lyons E."/>
            <person name="Maher C.A."/>
            <person name="Martis M."/>
            <person name="Narechania A."/>
            <person name="Otillar R.P."/>
            <person name="Penning B.W."/>
            <person name="Salamov A.A."/>
            <person name="Wang Y."/>
            <person name="Zhang L."/>
            <person name="Carpita N.C."/>
            <person name="Freeling M."/>
            <person name="Gingle A.R."/>
            <person name="Hash C.T."/>
            <person name="Keller B."/>
            <person name="Klein P."/>
            <person name="Kresovich S."/>
            <person name="McCann M.C."/>
            <person name="Ming R."/>
            <person name="Peterson D.G."/>
            <person name="Mehboob-ur-Rahman"/>
            <person name="Ware D."/>
            <person name="Westhoff P."/>
            <person name="Mayer K.F."/>
            <person name="Messing J."/>
            <person name="Rokhsar D.S."/>
        </authorList>
    </citation>
    <scope>NUCLEOTIDE SEQUENCE [LARGE SCALE GENOMIC DNA]</scope>
    <source>
        <strain evidence="3">cv. BTx623</strain>
    </source>
</reference>
<dbReference type="Gramene" id="OQU86823">
    <property type="protein sequence ID" value="OQU86823"/>
    <property type="gene ID" value="SORBI_3003G157400"/>
</dbReference>
<dbReference type="InterPro" id="IPR011990">
    <property type="entry name" value="TPR-like_helical_dom_sf"/>
</dbReference>
<keyword evidence="1" id="KW-0802">TPR repeat</keyword>
<name>A0A1W0VXH9_SORBI</name>
<proteinExistence type="predicted"/>
<dbReference type="ExpressionAtlas" id="A0A1W0VXH9">
    <property type="expression patterns" value="baseline and differential"/>
</dbReference>
<dbReference type="PANTHER" id="PTHR47908:SF2">
    <property type="entry name" value="TETRATRICOPEPTIDE REPEAT (TPR)-LIKE SUPERFAMILY PROTEIN"/>
    <property type="match status" value="1"/>
</dbReference>
<accession>A0A1W0VXH9</accession>
<evidence type="ECO:0000256" key="1">
    <source>
        <dbReference type="PROSITE-ProRule" id="PRU00339"/>
    </source>
</evidence>
<dbReference type="Gene3D" id="1.25.40.10">
    <property type="entry name" value="Tetratricopeptide repeat domain"/>
    <property type="match status" value="1"/>
</dbReference>
<dbReference type="AlphaFoldDB" id="A0A1W0VXH9"/>
<evidence type="ECO:0000313" key="2">
    <source>
        <dbReference type="EMBL" id="OQU86823.1"/>
    </source>
</evidence>
<dbReference type="OMA" id="EETVWRY"/>